<dbReference type="EMBL" id="ASQP01000121">
    <property type="protein sequence ID" value="OMI39940.1"/>
    <property type="molecule type" value="Genomic_DNA"/>
</dbReference>
<proteinExistence type="predicted"/>
<accession>A0A1R1SNR4</accession>
<reference evidence="1 2" key="1">
    <citation type="submission" date="2013-05" db="EMBL/GenBank/DDBJ databases">
        <title>Genome sequence of Streptomyces sparsogenes DSM 40356.</title>
        <authorList>
            <person name="Coyne S."/>
            <person name="Seebeck F.P."/>
        </authorList>
    </citation>
    <scope>NUCLEOTIDE SEQUENCE [LARGE SCALE GENOMIC DNA]</scope>
    <source>
        <strain evidence="1 2">DSM 40356</strain>
    </source>
</reference>
<name>A0A1R1SNR4_9ACTN</name>
<protein>
    <submittedName>
        <fullName evidence="1">Uncharacterized protein</fullName>
    </submittedName>
</protein>
<gene>
    <name evidence="1" type="ORF">SPAR_08281</name>
</gene>
<dbReference type="Proteomes" id="UP000186168">
    <property type="component" value="Unassembled WGS sequence"/>
</dbReference>
<comment type="caution">
    <text evidence="1">The sequence shown here is derived from an EMBL/GenBank/DDBJ whole genome shotgun (WGS) entry which is preliminary data.</text>
</comment>
<evidence type="ECO:0000313" key="2">
    <source>
        <dbReference type="Proteomes" id="UP000186168"/>
    </source>
</evidence>
<evidence type="ECO:0000313" key="1">
    <source>
        <dbReference type="EMBL" id="OMI39940.1"/>
    </source>
</evidence>
<keyword evidence="2" id="KW-1185">Reference proteome</keyword>
<organism evidence="1 2">
    <name type="scientific">Streptomyces sparsogenes DSM 40356</name>
    <dbReference type="NCBI Taxonomy" id="1331668"/>
    <lineage>
        <taxon>Bacteria</taxon>
        <taxon>Bacillati</taxon>
        <taxon>Actinomycetota</taxon>
        <taxon>Actinomycetes</taxon>
        <taxon>Kitasatosporales</taxon>
        <taxon>Streptomycetaceae</taxon>
        <taxon>Streptomyces</taxon>
    </lineage>
</organism>
<dbReference type="AlphaFoldDB" id="A0A1R1SNR4"/>
<sequence length="91" mass="9686">MTVSGRCVIRSNSPALAARRNARSVAAGMVMTTSGSSLSRRRGVPVGSAASSRQLAASPVLKLDFRHISLTMRAFLEQLEQGVEDVLDEAQ</sequence>